<organism evidence="1 2">
    <name type="scientific">Hygrophoropsis aurantiaca</name>
    <dbReference type="NCBI Taxonomy" id="72124"/>
    <lineage>
        <taxon>Eukaryota</taxon>
        <taxon>Fungi</taxon>
        <taxon>Dikarya</taxon>
        <taxon>Basidiomycota</taxon>
        <taxon>Agaricomycotina</taxon>
        <taxon>Agaricomycetes</taxon>
        <taxon>Agaricomycetidae</taxon>
        <taxon>Boletales</taxon>
        <taxon>Coniophorineae</taxon>
        <taxon>Hygrophoropsidaceae</taxon>
        <taxon>Hygrophoropsis</taxon>
    </lineage>
</organism>
<sequence length="569" mass="64148">MVFHENEPNHSYLFLRLINVSTTDMSQKLICSATATLIGFVLWKIGKHVVHQLTSPLRNINGPKSTSWLFGNVRDVFKSEEMVLLEEWAQEYGQTLKYYGPLNEFSLFTMDLRALNHILTHSMDYQKPKPIRYFLAEIIGNKGVVCVEGPQHRQQRRIMNPAFGPGQMRDLTEIILTKSIKLRDILMLESKDEERNPKRTDILGWMTRVSLDVIGLAGFNYEFNSLDTSVKKNEINEAIGMIVSAGIAGDVLSMLQLWLPPLRAIPTDLGRKITVAQQAMERIGRELLRDAKAAVMASQRDEKKGIVEKRSVQGRDLLSLLVRANMATDIPDNQKLSDEEVLAQVPTFLVTGHETTSAAMTWALFALTQHPEVQAKLRQELITVESETPSMDELLALPYLDGVVREALRVHPPVPCTIRVAMKDDILPLDTPITDNNGKVLTEIKVRKGDYIAVPILAINRSEAIWGPDAKEFKPERWESPPENASNIPGVWGHLLTFIGGPRACVAYRFALIEMKALLFTLVRNFEFELAVPAGDIVMRAEMVQHPFLRSEPGGNSQMPLFIKPYHRA</sequence>
<protein>
    <submittedName>
        <fullName evidence="1">Cytochrome P450</fullName>
    </submittedName>
</protein>
<dbReference type="Proteomes" id="UP000790377">
    <property type="component" value="Unassembled WGS sequence"/>
</dbReference>
<dbReference type="EMBL" id="MU267866">
    <property type="protein sequence ID" value="KAH7907833.1"/>
    <property type="molecule type" value="Genomic_DNA"/>
</dbReference>
<comment type="caution">
    <text evidence="1">The sequence shown here is derived from an EMBL/GenBank/DDBJ whole genome shotgun (WGS) entry which is preliminary data.</text>
</comment>
<evidence type="ECO:0000313" key="1">
    <source>
        <dbReference type="EMBL" id="KAH7907833.1"/>
    </source>
</evidence>
<reference evidence="1" key="1">
    <citation type="journal article" date="2021" name="New Phytol.">
        <title>Evolutionary innovations through gain and loss of genes in the ectomycorrhizal Boletales.</title>
        <authorList>
            <person name="Wu G."/>
            <person name="Miyauchi S."/>
            <person name="Morin E."/>
            <person name="Kuo A."/>
            <person name="Drula E."/>
            <person name="Varga T."/>
            <person name="Kohler A."/>
            <person name="Feng B."/>
            <person name="Cao Y."/>
            <person name="Lipzen A."/>
            <person name="Daum C."/>
            <person name="Hundley H."/>
            <person name="Pangilinan J."/>
            <person name="Johnson J."/>
            <person name="Barry K."/>
            <person name="LaButti K."/>
            <person name="Ng V."/>
            <person name="Ahrendt S."/>
            <person name="Min B."/>
            <person name="Choi I.G."/>
            <person name="Park H."/>
            <person name="Plett J.M."/>
            <person name="Magnuson J."/>
            <person name="Spatafora J.W."/>
            <person name="Nagy L.G."/>
            <person name="Henrissat B."/>
            <person name="Grigoriev I.V."/>
            <person name="Yang Z.L."/>
            <person name="Xu J."/>
            <person name="Martin F.M."/>
        </authorList>
    </citation>
    <scope>NUCLEOTIDE SEQUENCE</scope>
    <source>
        <strain evidence="1">ATCC 28755</strain>
    </source>
</reference>
<accession>A0ACB8A459</accession>
<gene>
    <name evidence="1" type="ORF">BJ138DRAFT_1159079</name>
</gene>
<evidence type="ECO:0000313" key="2">
    <source>
        <dbReference type="Proteomes" id="UP000790377"/>
    </source>
</evidence>
<keyword evidence="2" id="KW-1185">Reference proteome</keyword>
<proteinExistence type="predicted"/>
<name>A0ACB8A459_9AGAM</name>